<evidence type="ECO:0000313" key="2">
    <source>
        <dbReference type="EMBL" id="EAE2354117.1"/>
    </source>
</evidence>
<proteinExistence type="predicted"/>
<keyword evidence="1" id="KW-0175">Coiled coil</keyword>
<feature type="coiled-coil region" evidence="1">
    <location>
        <begin position="5"/>
        <end position="67"/>
    </location>
</feature>
<gene>
    <name evidence="2" type="ORF">Y261_07155</name>
</gene>
<sequence>MNVSLEELDEKRKKFTKEYSTLVEKAGALYKEWNQLHDNFFRRIFQHNKLKQLEAEIKRVLEQQEDNFFESKMVEQDIESLKAEEKLNANIHAATESLFEKGLYLSEKIYSPEKIRSADFVKIEIDECAEKTYNHIPSVLEIINFAEDHGLITKIDSTEKRKLYRELNKIDFGVDEEPYSYANVVYSLFERNNEPFVYVYDDRDMPYEILTYDSFEDKWKGEGYPFVVDNPCDSILLKYSGDTLTTTDKLEGIYSELDLNINLTEFTNELEKDLLRLSEGFNNNEATNEIVWSILEKMNPIQIDYLTNKYNEMNLNLEIDANAMSIEENKALEEYFESQLQSTISFIEDAETAYTRNEELGDVLTDVKHQLVINIEKMSKEERKKADMIFMGLPEEECYAAIKCMDEVEKQIEITHEDGRNMQYNSQLDFEQDI</sequence>
<dbReference type="AlphaFoldDB" id="A0AAN2WHB7"/>
<comment type="caution">
    <text evidence="2">The sequence shown here is derived from an EMBL/GenBank/DDBJ whole genome shotgun (WGS) entry which is preliminary data.</text>
</comment>
<dbReference type="EMBL" id="AAAREG010000004">
    <property type="protein sequence ID" value="EAE2354117.1"/>
    <property type="molecule type" value="Genomic_DNA"/>
</dbReference>
<protein>
    <submittedName>
        <fullName evidence="2">Uncharacterized protein</fullName>
    </submittedName>
</protein>
<name>A0AAN2WHB7_LISMN</name>
<evidence type="ECO:0000256" key="1">
    <source>
        <dbReference type="SAM" id="Coils"/>
    </source>
</evidence>
<accession>A0AAN2WHB7</accession>
<evidence type="ECO:0000313" key="3">
    <source>
        <dbReference type="Proteomes" id="UP000336166"/>
    </source>
</evidence>
<organism evidence="2 3">
    <name type="scientific">Listeria monocytogenes</name>
    <dbReference type="NCBI Taxonomy" id="1639"/>
    <lineage>
        <taxon>Bacteria</taxon>
        <taxon>Bacillati</taxon>
        <taxon>Bacillota</taxon>
        <taxon>Bacilli</taxon>
        <taxon>Bacillales</taxon>
        <taxon>Listeriaceae</taxon>
        <taxon>Listeria</taxon>
    </lineage>
</organism>
<dbReference type="Proteomes" id="UP000336166">
    <property type="component" value="Unassembled WGS sequence"/>
</dbReference>
<reference evidence="2 3" key="1">
    <citation type="submission" date="2018-06" db="EMBL/GenBank/DDBJ databases">
        <authorList>
            <consortium name="PulseNet: The National Subtyping Network for Foodborne Disease Surveillance"/>
            <person name="Tarr C.L."/>
            <person name="Trees E."/>
            <person name="Katz L.S."/>
            <person name="Carleton-Romer H.A."/>
            <person name="Stroika S."/>
            <person name="Kucerova Z."/>
            <person name="Roache K.F."/>
            <person name="Sabol A.L."/>
            <person name="Besser J."/>
            <person name="Gerner-Smidt P."/>
        </authorList>
    </citation>
    <scope>NUCLEOTIDE SEQUENCE [LARGE SCALE GENOMIC DNA]</scope>
    <source>
        <strain evidence="2 3">PNUSAL000134</strain>
    </source>
</reference>